<evidence type="ECO:0000256" key="1">
    <source>
        <dbReference type="SAM" id="Phobius"/>
    </source>
</evidence>
<evidence type="ECO:0000313" key="3">
    <source>
        <dbReference type="Proteomes" id="UP000005839"/>
    </source>
</evidence>
<name>A9D4C5_9GAMM</name>
<comment type="caution">
    <text evidence="2">The sequence shown here is derived from an EMBL/GenBank/DDBJ whole genome shotgun (WGS) entry which is preliminary data.</text>
</comment>
<feature type="transmembrane region" description="Helical" evidence="1">
    <location>
        <begin position="42"/>
        <end position="70"/>
    </location>
</feature>
<protein>
    <submittedName>
        <fullName evidence="2">Uncharacterized protein</fullName>
    </submittedName>
</protein>
<gene>
    <name evidence="2" type="ORF">KT99_15315</name>
</gene>
<evidence type="ECO:0000313" key="2">
    <source>
        <dbReference type="EMBL" id="EDQ01535.1"/>
    </source>
</evidence>
<dbReference type="EMBL" id="ABIC01000009">
    <property type="protein sequence ID" value="EDQ01535.1"/>
    <property type="molecule type" value="Genomic_DNA"/>
</dbReference>
<dbReference type="Proteomes" id="UP000005839">
    <property type="component" value="Unassembled WGS sequence"/>
</dbReference>
<keyword evidence="1" id="KW-0812">Transmembrane</keyword>
<keyword evidence="1" id="KW-0472">Membrane</keyword>
<dbReference type="STRING" id="314608.KT99_15315"/>
<keyword evidence="1" id="KW-1133">Transmembrane helix</keyword>
<sequence>MILMATSYLLFTFGMLNATSNLKENKIPVVCQAILWQTIADGVLTACLALLGLGVWAIIIPKVLGILIWVGIHRYYTPLVYGSDSQSPPAEHVYYQ</sequence>
<organism evidence="2 3">
    <name type="scientific">Shewanella benthica KT99</name>
    <dbReference type="NCBI Taxonomy" id="314608"/>
    <lineage>
        <taxon>Bacteria</taxon>
        <taxon>Pseudomonadati</taxon>
        <taxon>Pseudomonadota</taxon>
        <taxon>Gammaproteobacteria</taxon>
        <taxon>Alteromonadales</taxon>
        <taxon>Shewanellaceae</taxon>
        <taxon>Shewanella</taxon>
    </lineage>
</organism>
<dbReference type="AlphaFoldDB" id="A9D4C5"/>
<accession>A9D4C5</accession>
<keyword evidence="3" id="KW-1185">Reference proteome</keyword>
<reference evidence="2 3" key="1">
    <citation type="submission" date="2007-10" db="EMBL/GenBank/DDBJ databases">
        <authorList>
            <person name="Yayanos A."/>
            <person name="Ferriera S."/>
            <person name="Johnson J."/>
            <person name="Kravitz S."/>
            <person name="Halpern A."/>
            <person name="Remington K."/>
            <person name="Beeson K."/>
            <person name="Tran B."/>
            <person name="Rogers Y.-H."/>
            <person name="Friedman R."/>
            <person name="Venter J.C."/>
        </authorList>
    </citation>
    <scope>NUCLEOTIDE SEQUENCE [LARGE SCALE GENOMIC DNA]</scope>
    <source>
        <strain evidence="2 3">KT99</strain>
    </source>
</reference>
<proteinExistence type="predicted"/>